<keyword evidence="3" id="KW-0032">Aminotransferase</keyword>
<dbReference type="PANTHER" id="PTHR30244:SF42">
    <property type="entry name" value="UDP-2-ACETAMIDO-2-DEOXY-3-OXO-D-GLUCURONATE AMINOTRANSFERASE"/>
    <property type="match status" value="1"/>
</dbReference>
<dbReference type="InterPro" id="IPR015424">
    <property type="entry name" value="PyrdxlP-dep_Trfase"/>
</dbReference>
<evidence type="ECO:0000256" key="2">
    <source>
        <dbReference type="RuleBase" id="RU004508"/>
    </source>
</evidence>
<evidence type="ECO:0000313" key="3">
    <source>
        <dbReference type="EMBL" id="AMT95777.1"/>
    </source>
</evidence>
<dbReference type="PIRSF" id="PIRSF000390">
    <property type="entry name" value="PLP_StrS"/>
    <property type="match status" value="1"/>
</dbReference>
<dbReference type="InterPro" id="IPR015421">
    <property type="entry name" value="PyrdxlP-dep_Trfase_major"/>
</dbReference>
<keyword evidence="4" id="KW-1185">Reference proteome</keyword>
<evidence type="ECO:0000256" key="1">
    <source>
        <dbReference type="ARBA" id="ARBA00022898"/>
    </source>
</evidence>
<dbReference type="Gene3D" id="3.90.1150.10">
    <property type="entry name" value="Aspartate Aminotransferase, domain 1"/>
    <property type="match status" value="1"/>
</dbReference>
<name>A0ABN4MZ68_9GAMM</name>
<reference evidence="3 4" key="1">
    <citation type="submission" date="2016-03" db="EMBL/GenBank/DDBJ databases">
        <title>Genome sequencing of Psychrobacter alimentarius PAMC 27889.</title>
        <authorList>
            <person name="Lee J."/>
            <person name="Kim O.-S."/>
        </authorList>
    </citation>
    <scope>NUCLEOTIDE SEQUENCE [LARGE SCALE GENOMIC DNA]</scope>
    <source>
        <strain evidence="3 4">PAMC 27889</strain>
    </source>
</reference>
<accession>A0ABN4MZ68</accession>
<dbReference type="PANTHER" id="PTHR30244">
    <property type="entry name" value="TRANSAMINASE"/>
    <property type="match status" value="1"/>
</dbReference>
<organism evidence="3 4">
    <name type="scientific">Psychrobacter alimentarius</name>
    <dbReference type="NCBI Taxonomy" id="261164"/>
    <lineage>
        <taxon>Bacteria</taxon>
        <taxon>Pseudomonadati</taxon>
        <taxon>Pseudomonadota</taxon>
        <taxon>Gammaproteobacteria</taxon>
        <taxon>Moraxellales</taxon>
        <taxon>Moraxellaceae</taxon>
        <taxon>Psychrobacter</taxon>
    </lineage>
</organism>
<keyword evidence="3" id="KW-0808">Transferase</keyword>
<gene>
    <name evidence="3" type="ORF">A3K91_0141</name>
</gene>
<proteinExistence type="inferred from homology"/>
<dbReference type="Gene3D" id="3.40.640.10">
    <property type="entry name" value="Type I PLP-dependent aspartate aminotransferase-like (Major domain)"/>
    <property type="match status" value="1"/>
</dbReference>
<dbReference type="SUPFAM" id="SSF53383">
    <property type="entry name" value="PLP-dependent transferases"/>
    <property type="match status" value="1"/>
</dbReference>
<dbReference type="EMBL" id="CP014945">
    <property type="protein sequence ID" value="AMT95777.1"/>
    <property type="molecule type" value="Genomic_DNA"/>
</dbReference>
<dbReference type="CDD" id="cd00616">
    <property type="entry name" value="AHBA_syn"/>
    <property type="match status" value="1"/>
</dbReference>
<dbReference type="Proteomes" id="UP000076104">
    <property type="component" value="Chromosome"/>
</dbReference>
<sequence length="375" mass="42012">MTINFIDLERQQHRIKKEVDEAISRVLKSGQYIMGQECLDLEKQLAEYTGRKYCISCANGTDAIRIALVALGVEKGDFVLTTDFTFFATSEVIAELGAVPIFVDIDETYNICPLDLEKKILELKSNNKKLAGILSVDLFGLPANHTEIDKLAVTYGLWHIEDAAQGFGGKLNTSRACSFGNISTTSFFPAKPLGCYGDGGAIFTDSLEVAEYIRSLRVHGKGSHKYENVNIGYNSRLDTIQAAILLEKLKIFDSEVLRKNEVAAMYTSTLKKISEINVPVVPEGYGSSWAQYTLRVERREELMSYLKAQGIPTTVYYPKTMSQTKALNLFSEYQIGELKNSVKFAQSVLSLPMHAYLTDNEVNYICEKILKFYSR</sequence>
<evidence type="ECO:0000313" key="4">
    <source>
        <dbReference type="Proteomes" id="UP000076104"/>
    </source>
</evidence>
<dbReference type="Pfam" id="PF01041">
    <property type="entry name" value="DegT_DnrJ_EryC1"/>
    <property type="match status" value="1"/>
</dbReference>
<dbReference type="GO" id="GO:0008483">
    <property type="term" value="F:transaminase activity"/>
    <property type="evidence" value="ECO:0007669"/>
    <property type="project" value="UniProtKB-KW"/>
</dbReference>
<protein>
    <submittedName>
        <fullName evidence="3">Aminotransferase DegT</fullName>
    </submittedName>
</protein>
<keyword evidence="1 2" id="KW-0663">Pyridoxal phosphate</keyword>
<comment type="similarity">
    <text evidence="2">Belongs to the DegT/DnrJ/EryC1 family.</text>
</comment>
<dbReference type="InterPro" id="IPR000653">
    <property type="entry name" value="DegT/StrS_aminotransferase"/>
</dbReference>
<dbReference type="InterPro" id="IPR015422">
    <property type="entry name" value="PyrdxlP-dep_Trfase_small"/>
</dbReference>